<dbReference type="Pfam" id="PF00903">
    <property type="entry name" value="Glyoxalase"/>
    <property type="match status" value="1"/>
</dbReference>
<evidence type="ECO:0000313" key="3">
    <source>
        <dbReference type="Proteomes" id="UP001051844"/>
    </source>
</evidence>
<organism evidence="2 3">
    <name type="scientific">Streptomyces albidoflavus</name>
    <dbReference type="NCBI Taxonomy" id="1886"/>
    <lineage>
        <taxon>Bacteria</taxon>
        <taxon>Bacillati</taxon>
        <taxon>Actinomycetota</taxon>
        <taxon>Actinomycetes</taxon>
        <taxon>Kitasatosporales</taxon>
        <taxon>Streptomycetaceae</taxon>
        <taxon>Streptomyces</taxon>
        <taxon>Streptomyces albidoflavus group</taxon>
    </lineage>
</organism>
<dbReference type="InterPro" id="IPR037523">
    <property type="entry name" value="VOC_core"/>
</dbReference>
<dbReference type="PROSITE" id="PS51819">
    <property type="entry name" value="VOC"/>
    <property type="match status" value="1"/>
</dbReference>
<dbReference type="PANTHER" id="PTHR36503:SF3">
    <property type="entry name" value="BLR0126 PROTEIN"/>
    <property type="match status" value="1"/>
</dbReference>
<proteinExistence type="predicted"/>
<protein>
    <submittedName>
        <fullName evidence="2">Glyoxalase</fullName>
    </submittedName>
</protein>
<accession>A0AA37BVW1</accession>
<reference evidence="2" key="1">
    <citation type="submission" date="2022-09" db="EMBL/GenBank/DDBJ databases">
        <title>Whole genome shotgun sequence of Streptomyces albidoflavus NBRC 12854.</title>
        <authorList>
            <person name="Komaki H."/>
            <person name="Tamura T."/>
        </authorList>
    </citation>
    <scope>NUCLEOTIDE SEQUENCE</scope>
    <source>
        <strain evidence="2">NBRC 12854</strain>
    </source>
</reference>
<dbReference type="Proteomes" id="UP001051844">
    <property type="component" value="Unassembled WGS sequence"/>
</dbReference>
<dbReference type="AlphaFoldDB" id="A0AA37BVW1"/>
<dbReference type="EMBL" id="BNDZ01000003">
    <property type="protein sequence ID" value="GHI44743.1"/>
    <property type="molecule type" value="Genomic_DNA"/>
</dbReference>
<dbReference type="InterPro" id="IPR004360">
    <property type="entry name" value="Glyas_Fos-R_dOase_dom"/>
</dbReference>
<dbReference type="SUPFAM" id="SSF54593">
    <property type="entry name" value="Glyoxalase/Bleomycin resistance protein/Dihydroxybiphenyl dioxygenase"/>
    <property type="match status" value="1"/>
</dbReference>
<dbReference type="InterPro" id="IPR029068">
    <property type="entry name" value="Glyas_Bleomycin-R_OHBP_Dase"/>
</dbReference>
<evidence type="ECO:0000313" key="2">
    <source>
        <dbReference type="EMBL" id="GHI44743.1"/>
    </source>
</evidence>
<dbReference type="PANTHER" id="PTHR36503">
    <property type="entry name" value="BLR2520 PROTEIN"/>
    <property type="match status" value="1"/>
</dbReference>
<gene>
    <name evidence="2" type="ORF">ScoT_09170</name>
</gene>
<dbReference type="Gene3D" id="3.10.180.10">
    <property type="entry name" value="2,3-Dihydroxybiphenyl 1,2-Dioxygenase, domain 1"/>
    <property type="match status" value="1"/>
</dbReference>
<comment type="caution">
    <text evidence="2">The sequence shown here is derived from an EMBL/GenBank/DDBJ whole genome shotgun (WGS) entry which is preliminary data.</text>
</comment>
<sequence length="158" mass="16337">MRCGDRSAGSAADSFKTGCGTAAYSHAMSTQTPGRVRFDALGIATTDLTASLAFYRRLGLEFPEGAERAPHVEAQVAGGIRLMWDVVPAEEAPAGGGGPQLAFLCDSPAGVDALYAELTGAGYRGTTPPWDAVWGQRYAVVADPDGNGVDLFAPLEAS</sequence>
<feature type="domain" description="VOC" evidence="1">
    <location>
        <begin position="37"/>
        <end position="154"/>
    </location>
</feature>
<evidence type="ECO:0000259" key="1">
    <source>
        <dbReference type="PROSITE" id="PS51819"/>
    </source>
</evidence>
<name>A0AA37BVW1_9ACTN</name>